<evidence type="ECO:0000256" key="2">
    <source>
        <dbReference type="ARBA" id="ARBA00022475"/>
    </source>
</evidence>
<organism evidence="8 9">
    <name type="scientific">Haloechinothrix salitolerans</name>
    <dbReference type="NCBI Taxonomy" id="926830"/>
    <lineage>
        <taxon>Bacteria</taxon>
        <taxon>Bacillati</taxon>
        <taxon>Actinomycetota</taxon>
        <taxon>Actinomycetes</taxon>
        <taxon>Pseudonocardiales</taxon>
        <taxon>Pseudonocardiaceae</taxon>
        <taxon>Haloechinothrix</taxon>
    </lineage>
</organism>
<comment type="subcellular location">
    <subcellularLocation>
        <location evidence="1">Cell membrane</location>
        <topology evidence="1">Multi-pass membrane protein</topology>
    </subcellularLocation>
</comment>
<feature type="transmembrane region" description="Helical" evidence="7">
    <location>
        <begin position="344"/>
        <end position="362"/>
    </location>
</feature>
<dbReference type="Proteomes" id="UP001596337">
    <property type="component" value="Unassembled WGS sequence"/>
</dbReference>
<feature type="transmembrane region" description="Helical" evidence="7">
    <location>
        <begin position="43"/>
        <end position="60"/>
    </location>
</feature>
<feature type="transmembrane region" description="Helical" evidence="7">
    <location>
        <begin position="294"/>
        <end position="323"/>
    </location>
</feature>
<evidence type="ECO:0000256" key="5">
    <source>
        <dbReference type="ARBA" id="ARBA00023136"/>
    </source>
</evidence>
<evidence type="ECO:0000256" key="4">
    <source>
        <dbReference type="ARBA" id="ARBA00022989"/>
    </source>
</evidence>
<dbReference type="PANTHER" id="PTHR30482:SF5">
    <property type="entry name" value="ABC TRANSPORTER PERMEASE PROTEIN"/>
    <property type="match status" value="1"/>
</dbReference>
<comment type="caution">
    <text evidence="8">The sequence shown here is derived from an EMBL/GenBank/DDBJ whole genome shotgun (WGS) entry which is preliminary data.</text>
</comment>
<protein>
    <submittedName>
        <fullName evidence="8">Branched-chain amino acid ABC transporter permease</fullName>
    </submittedName>
</protein>
<keyword evidence="5 7" id="KW-0472">Membrane</keyword>
<feature type="region of interest" description="Disordered" evidence="6">
    <location>
        <begin position="1"/>
        <end position="24"/>
    </location>
</feature>
<dbReference type="EMBL" id="JBHSXX010000001">
    <property type="protein sequence ID" value="MFC6870091.1"/>
    <property type="molecule type" value="Genomic_DNA"/>
</dbReference>
<dbReference type="InterPro" id="IPR001851">
    <property type="entry name" value="ABC_transp_permease"/>
</dbReference>
<gene>
    <name evidence="8" type="ORF">ACFQGD_23390</name>
</gene>
<evidence type="ECO:0000313" key="9">
    <source>
        <dbReference type="Proteomes" id="UP001596337"/>
    </source>
</evidence>
<accession>A0ABW2C434</accession>
<feature type="transmembrane region" description="Helical" evidence="7">
    <location>
        <begin position="153"/>
        <end position="170"/>
    </location>
</feature>
<evidence type="ECO:0000256" key="7">
    <source>
        <dbReference type="SAM" id="Phobius"/>
    </source>
</evidence>
<evidence type="ECO:0000313" key="8">
    <source>
        <dbReference type="EMBL" id="MFC6870091.1"/>
    </source>
</evidence>
<keyword evidence="2" id="KW-1003">Cell membrane</keyword>
<feature type="transmembrane region" description="Helical" evidence="7">
    <location>
        <begin position="258"/>
        <end position="282"/>
    </location>
</feature>
<dbReference type="PANTHER" id="PTHR30482">
    <property type="entry name" value="HIGH-AFFINITY BRANCHED-CHAIN AMINO ACID TRANSPORT SYSTEM PERMEASE"/>
    <property type="match status" value="1"/>
</dbReference>
<evidence type="ECO:0000256" key="1">
    <source>
        <dbReference type="ARBA" id="ARBA00004651"/>
    </source>
</evidence>
<feature type="transmembrane region" description="Helical" evidence="7">
    <location>
        <begin position="209"/>
        <end position="228"/>
    </location>
</feature>
<dbReference type="Pfam" id="PF02653">
    <property type="entry name" value="BPD_transp_2"/>
    <property type="match status" value="1"/>
</dbReference>
<feature type="transmembrane region" description="Helical" evidence="7">
    <location>
        <begin position="66"/>
        <end position="84"/>
    </location>
</feature>
<evidence type="ECO:0000256" key="6">
    <source>
        <dbReference type="SAM" id="MobiDB-lite"/>
    </source>
</evidence>
<feature type="transmembrane region" description="Helical" evidence="7">
    <location>
        <begin position="125"/>
        <end position="146"/>
    </location>
</feature>
<reference evidence="9" key="1">
    <citation type="journal article" date="2019" name="Int. J. Syst. Evol. Microbiol.">
        <title>The Global Catalogue of Microorganisms (GCM) 10K type strain sequencing project: providing services to taxonomists for standard genome sequencing and annotation.</title>
        <authorList>
            <consortium name="The Broad Institute Genomics Platform"/>
            <consortium name="The Broad Institute Genome Sequencing Center for Infectious Disease"/>
            <person name="Wu L."/>
            <person name="Ma J."/>
        </authorList>
    </citation>
    <scope>NUCLEOTIDE SEQUENCE [LARGE SCALE GENOMIC DNA]</scope>
    <source>
        <strain evidence="9">KCTC 32255</strain>
    </source>
</reference>
<feature type="transmembrane region" description="Helical" evidence="7">
    <location>
        <begin position="91"/>
        <end position="110"/>
    </location>
</feature>
<proteinExistence type="predicted"/>
<sequence>MSAPTATPPQRPAGRKPRQLSGRPGLYTSYAQHLRLLNTRPKLVAVGAILLLAFAMPWLAQDRTLSLLALACAASIGAIGLNIVTGYAGQVSLGHAFFLAIGAYTAAVLSGDTDGRTIGFGVTNVVIWLLAAGLVAGLFGVLVAPLATRLRGLYLAIVTLGLVFIGEHVFKEWRDLTGGAGVGRPGPVPELFGVNLASSGDVFTSDQKLYLLMLVCLVVFGVLARNLARSKVGRAFAAIRDRDIAASVIGVNLTRYKVVAFAVSSFYAGVAGALVYTITGFIEPTSFNLLLSVQYIAMVLIGGVATISGSIMGAFFITLLPALTRESPTILPFISSDASAPLNVFQVETVLYGLLIIGFLIFEPRGLFGIWTRIRNYWKAWPFSY</sequence>
<feature type="compositionally biased region" description="Pro residues" evidence="6">
    <location>
        <begin position="1"/>
        <end position="11"/>
    </location>
</feature>
<dbReference type="RefSeq" id="WP_345394248.1">
    <property type="nucleotide sequence ID" value="NZ_BAABLA010000021.1"/>
</dbReference>
<dbReference type="InterPro" id="IPR043428">
    <property type="entry name" value="LivM-like"/>
</dbReference>
<evidence type="ECO:0000256" key="3">
    <source>
        <dbReference type="ARBA" id="ARBA00022692"/>
    </source>
</evidence>
<keyword evidence="4 7" id="KW-1133">Transmembrane helix</keyword>
<keyword evidence="9" id="KW-1185">Reference proteome</keyword>
<name>A0ABW2C434_9PSEU</name>
<dbReference type="CDD" id="cd06581">
    <property type="entry name" value="TM_PBP1_LivM_like"/>
    <property type="match status" value="1"/>
</dbReference>
<keyword evidence="3 7" id="KW-0812">Transmembrane</keyword>